<reference evidence="2 3" key="1">
    <citation type="submission" date="2021-06" db="EMBL/GenBank/DDBJ databases">
        <authorList>
            <person name="Kallberg Y."/>
            <person name="Tangrot J."/>
            <person name="Rosling A."/>
        </authorList>
    </citation>
    <scope>NUCLEOTIDE SEQUENCE [LARGE SCALE GENOMIC DNA]</scope>
    <source>
        <strain evidence="2 3">120-4 pot B 10/14</strain>
    </source>
</reference>
<dbReference type="Gene3D" id="4.10.60.10">
    <property type="entry name" value="Zinc finger, CCHC-type"/>
    <property type="match status" value="1"/>
</dbReference>
<dbReference type="InterPro" id="IPR036875">
    <property type="entry name" value="Znf_CCHC_sf"/>
</dbReference>
<gene>
    <name evidence="2" type="ORF">GMARGA_LOCUS33510</name>
</gene>
<dbReference type="InterPro" id="IPR001878">
    <property type="entry name" value="Znf_CCHC"/>
</dbReference>
<evidence type="ECO:0000259" key="1">
    <source>
        <dbReference type="SMART" id="SM00343"/>
    </source>
</evidence>
<dbReference type="EMBL" id="CAJVQB010055971">
    <property type="protein sequence ID" value="CAG8837474.1"/>
    <property type="molecule type" value="Genomic_DNA"/>
</dbReference>
<feature type="domain" description="CCHC-type" evidence="1">
    <location>
        <begin position="63"/>
        <end position="79"/>
    </location>
</feature>
<feature type="domain" description="CCHC-type" evidence="1">
    <location>
        <begin position="23"/>
        <end position="39"/>
    </location>
</feature>
<dbReference type="SMART" id="SM00343">
    <property type="entry name" value="ZnF_C2HC"/>
    <property type="match status" value="2"/>
</dbReference>
<evidence type="ECO:0000313" key="3">
    <source>
        <dbReference type="Proteomes" id="UP000789901"/>
    </source>
</evidence>
<feature type="non-terminal residue" evidence="2">
    <location>
        <position position="1"/>
    </location>
</feature>
<accession>A0ABN7WQW3</accession>
<protein>
    <submittedName>
        <fullName evidence="2">28705_t:CDS:1</fullName>
    </submittedName>
</protein>
<keyword evidence="3" id="KW-1185">Reference proteome</keyword>
<comment type="caution">
    <text evidence="2">The sequence shown here is derived from an EMBL/GenBank/DDBJ whole genome shotgun (WGS) entry which is preliminary data.</text>
</comment>
<proteinExistence type="predicted"/>
<dbReference type="Proteomes" id="UP000789901">
    <property type="component" value="Unassembled WGS sequence"/>
</dbReference>
<sequence length="102" mass="11234">NNIAESEFISDTEEEEAGANMRKCKICGLRGHNARTCSDFVESDGFESESVNNEEVASINKRKCRICGLGGHNAQICPNFLESNATKITESISDTEEDNMNK</sequence>
<dbReference type="SUPFAM" id="SSF57756">
    <property type="entry name" value="Retrovirus zinc finger-like domains"/>
    <property type="match status" value="1"/>
</dbReference>
<organism evidence="2 3">
    <name type="scientific">Gigaspora margarita</name>
    <dbReference type="NCBI Taxonomy" id="4874"/>
    <lineage>
        <taxon>Eukaryota</taxon>
        <taxon>Fungi</taxon>
        <taxon>Fungi incertae sedis</taxon>
        <taxon>Mucoromycota</taxon>
        <taxon>Glomeromycotina</taxon>
        <taxon>Glomeromycetes</taxon>
        <taxon>Diversisporales</taxon>
        <taxon>Gigasporaceae</taxon>
        <taxon>Gigaspora</taxon>
    </lineage>
</organism>
<evidence type="ECO:0000313" key="2">
    <source>
        <dbReference type="EMBL" id="CAG8837474.1"/>
    </source>
</evidence>
<name>A0ABN7WQW3_GIGMA</name>